<name>A0A0P6XGM7_9CHLR</name>
<dbReference type="Proteomes" id="UP000050514">
    <property type="component" value="Unassembled WGS sequence"/>
</dbReference>
<sequence>MHQRNVHPFVEGVTKLNLANRGIRRICGGISRIKTGHPYPNLSWAAADAPPASEIAKDIIALSRFNSGNTIDD</sequence>
<dbReference type="AlphaFoldDB" id="A0A0P6XGM7"/>
<accession>A0A0P6XGM7</accession>
<organism evidence="1 2">
    <name type="scientific">Bellilinea caldifistulae</name>
    <dbReference type="NCBI Taxonomy" id="360411"/>
    <lineage>
        <taxon>Bacteria</taxon>
        <taxon>Bacillati</taxon>
        <taxon>Chloroflexota</taxon>
        <taxon>Anaerolineae</taxon>
        <taxon>Anaerolineales</taxon>
        <taxon>Anaerolineaceae</taxon>
        <taxon>Bellilinea</taxon>
    </lineage>
</organism>
<protein>
    <submittedName>
        <fullName evidence="1">Uncharacterized protein</fullName>
    </submittedName>
</protein>
<evidence type="ECO:0000313" key="2">
    <source>
        <dbReference type="Proteomes" id="UP000050514"/>
    </source>
</evidence>
<comment type="caution">
    <text evidence="1">The sequence shown here is derived from an EMBL/GenBank/DDBJ whole genome shotgun (WGS) entry which is preliminary data.</text>
</comment>
<gene>
    <name evidence="1" type="ORF">AC812_11455</name>
</gene>
<evidence type="ECO:0000313" key="1">
    <source>
        <dbReference type="EMBL" id="KPL74438.1"/>
    </source>
</evidence>
<keyword evidence="2" id="KW-1185">Reference proteome</keyword>
<reference evidence="1 2" key="1">
    <citation type="submission" date="2015-07" db="EMBL/GenBank/DDBJ databases">
        <title>Draft genome of Bellilinea caldifistulae DSM 17877.</title>
        <authorList>
            <person name="Hemp J."/>
            <person name="Ward L.M."/>
            <person name="Pace L.A."/>
            <person name="Fischer W.W."/>
        </authorList>
    </citation>
    <scope>NUCLEOTIDE SEQUENCE [LARGE SCALE GENOMIC DNA]</scope>
    <source>
        <strain evidence="1 2">GOMI-1</strain>
    </source>
</reference>
<proteinExistence type="predicted"/>
<dbReference type="EMBL" id="LGHJ01000017">
    <property type="protein sequence ID" value="KPL74438.1"/>
    <property type="molecule type" value="Genomic_DNA"/>
</dbReference>